<proteinExistence type="predicted"/>
<feature type="domain" description="ABC transporter" evidence="7">
    <location>
        <begin position="61"/>
        <end position="291"/>
    </location>
</feature>
<dbReference type="InterPro" id="IPR050763">
    <property type="entry name" value="ABC_transporter_ATP-binding"/>
</dbReference>
<accession>A0A4Y3KM10</accession>
<feature type="region of interest" description="Disordered" evidence="6">
    <location>
        <begin position="1"/>
        <end position="56"/>
    </location>
</feature>
<evidence type="ECO:0000256" key="5">
    <source>
        <dbReference type="ARBA" id="ARBA00023251"/>
    </source>
</evidence>
<dbReference type="Pfam" id="PF00005">
    <property type="entry name" value="ABC_tran"/>
    <property type="match status" value="1"/>
</dbReference>
<keyword evidence="3" id="KW-0547">Nucleotide-binding</keyword>
<dbReference type="PANTHER" id="PTHR42711">
    <property type="entry name" value="ABC TRANSPORTER ATP-BINDING PROTEIN"/>
    <property type="match status" value="1"/>
</dbReference>
<sequence>MPDATPELPVPRPETSGEPAAPPTVQPAADQASGAEPSAAQSLAGSPAAGGVTRAPGTPALELRGLWRRFGDKVAVAGIDLVVPAGSFYGLVGPNGAGKTTTLSMATGLLVPDAGTVLVQGHDLWADPVAGKALIGVLPDGVKLFDRLTGEQLITYAGLLRGLDRETVAERARDLLAAMDLVADARTLVVDYSAGMTKKIALACALVHAPRLLVLDEPFEAVDPVSAANIRDILAQYVASGGTVIVSSHVMDLVQRMCDHVAVVAGGHVLAAGTVDEVRAGASLEDRFVELVGGRTTGEGLAWLRTS</sequence>
<dbReference type="Gene3D" id="3.40.50.300">
    <property type="entry name" value="P-loop containing nucleotide triphosphate hydrolases"/>
    <property type="match status" value="1"/>
</dbReference>
<evidence type="ECO:0000259" key="7">
    <source>
        <dbReference type="PROSITE" id="PS50893"/>
    </source>
</evidence>
<dbReference type="GO" id="GO:0016887">
    <property type="term" value="F:ATP hydrolysis activity"/>
    <property type="evidence" value="ECO:0007669"/>
    <property type="project" value="InterPro"/>
</dbReference>
<keyword evidence="2" id="KW-0813">Transport</keyword>
<dbReference type="AlphaFoldDB" id="A0A4Y3KM10"/>
<keyword evidence="9" id="KW-1185">Reference proteome</keyword>
<dbReference type="InterPro" id="IPR027417">
    <property type="entry name" value="P-loop_NTPase"/>
</dbReference>
<dbReference type="GO" id="GO:0005524">
    <property type="term" value="F:ATP binding"/>
    <property type="evidence" value="ECO:0007669"/>
    <property type="project" value="UniProtKB-KW"/>
</dbReference>
<dbReference type="InterPro" id="IPR003439">
    <property type="entry name" value="ABC_transporter-like_ATP-bd"/>
</dbReference>
<reference evidence="8 9" key="1">
    <citation type="submission" date="2019-06" db="EMBL/GenBank/DDBJ databases">
        <title>Whole genome shotgun sequence of Cellulomonas gelida NBRC 3748.</title>
        <authorList>
            <person name="Hosoyama A."/>
            <person name="Uohara A."/>
            <person name="Ohji S."/>
            <person name="Ichikawa N."/>
        </authorList>
    </citation>
    <scope>NUCLEOTIDE SEQUENCE [LARGE SCALE GENOMIC DNA]</scope>
    <source>
        <strain evidence="8 9">NBRC 3748</strain>
    </source>
</reference>
<protein>
    <submittedName>
        <fullName evidence="8">ABC transporter ATP-binding protein</fullName>
    </submittedName>
</protein>
<dbReference type="PANTHER" id="PTHR42711:SF19">
    <property type="entry name" value="DOXORUBICIN RESISTANCE ATP-BINDING PROTEIN DRRA"/>
    <property type="match status" value="1"/>
</dbReference>
<dbReference type="PROSITE" id="PS50893">
    <property type="entry name" value="ABC_TRANSPORTER_2"/>
    <property type="match status" value="1"/>
</dbReference>
<gene>
    <name evidence="8" type="ORF">CGE01nite_27120</name>
</gene>
<keyword evidence="4 8" id="KW-0067">ATP-binding</keyword>
<evidence type="ECO:0000313" key="8">
    <source>
        <dbReference type="EMBL" id="GEA85461.1"/>
    </source>
</evidence>
<evidence type="ECO:0000256" key="6">
    <source>
        <dbReference type="SAM" id="MobiDB-lite"/>
    </source>
</evidence>
<evidence type="ECO:0000256" key="4">
    <source>
        <dbReference type="ARBA" id="ARBA00022840"/>
    </source>
</evidence>
<dbReference type="CDD" id="cd03230">
    <property type="entry name" value="ABC_DR_subfamily_A"/>
    <property type="match status" value="1"/>
</dbReference>
<comment type="caution">
    <text evidence="8">The sequence shown here is derived from an EMBL/GenBank/DDBJ whole genome shotgun (WGS) entry which is preliminary data.</text>
</comment>
<name>A0A4Y3KM10_9CELL</name>
<dbReference type="EMBL" id="BJLQ01000035">
    <property type="protein sequence ID" value="GEA85461.1"/>
    <property type="molecule type" value="Genomic_DNA"/>
</dbReference>
<evidence type="ECO:0000256" key="3">
    <source>
        <dbReference type="ARBA" id="ARBA00022741"/>
    </source>
</evidence>
<keyword evidence="5" id="KW-0046">Antibiotic resistance</keyword>
<dbReference type="InterPro" id="IPR003593">
    <property type="entry name" value="AAA+_ATPase"/>
</dbReference>
<dbReference type="SMART" id="SM00382">
    <property type="entry name" value="AAA"/>
    <property type="match status" value="1"/>
</dbReference>
<evidence type="ECO:0000256" key="1">
    <source>
        <dbReference type="ARBA" id="ARBA00004202"/>
    </source>
</evidence>
<dbReference type="Proteomes" id="UP000320461">
    <property type="component" value="Unassembled WGS sequence"/>
</dbReference>
<dbReference type="GO" id="GO:0005886">
    <property type="term" value="C:plasma membrane"/>
    <property type="evidence" value="ECO:0007669"/>
    <property type="project" value="UniProtKB-SubCell"/>
</dbReference>
<comment type="subcellular location">
    <subcellularLocation>
        <location evidence="1">Cell membrane</location>
        <topology evidence="1">Peripheral membrane protein</topology>
    </subcellularLocation>
</comment>
<evidence type="ECO:0000313" key="9">
    <source>
        <dbReference type="Proteomes" id="UP000320461"/>
    </source>
</evidence>
<organism evidence="8 9">
    <name type="scientific">Cellulomonas gelida</name>
    <dbReference type="NCBI Taxonomy" id="1712"/>
    <lineage>
        <taxon>Bacteria</taxon>
        <taxon>Bacillati</taxon>
        <taxon>Actinomycetota</taxon>
        <taxon>Actinomycetes</taxon>
        <taxon>Micrococcales</taxon>
        <taxon>Cellulomonadaceae</taxon>
        <taxon>Cellulomonas</taxon>
    </lineage>
</organism>
<dbReference type="GO" id="GO:0046677">
    <property type="term" value="P:response to antibiotic"/>
    <property type="evidence" value="ECO:0007669"/>
    <property type="project" value="UniProtKB-KW"/>
</dbReference>
<dbReference type="SUPFAM" id="SSF52540">
    <property type="entry name" value="P-loop containing nucleoside triphosphate hydrolases"/>
    <property type="match status" value="1"/>
</dbReference>
<evidence type="ECO:0000256" key="2">
    <source>
        <dbReference type="ARBA" id="ARBA00022448"/>
    </source>
</evidence>